<gene>
    <name evidence="2" type="ORF">COU30_05575</name>
</gene>
<dbReference type="InterPro" id="IPR036412">
    <property type="entry name" value="HAD-like_sf"/>
</dbReference>
<organism evidence="2 3">
    <name type="scientific">Candidatus Magasanikbacteria bacterium CG10_big_fil_rev_8_21_14_0_10_38_6</name>
    <dbReference type="NCBI Taxonomy" id="1974647"/>
    <lineage>
        <taxon>Bacteria</taxon>
        <taxon>Candidatus Magasanikiibacteriota</taxon>
    </lineage>
</organism>
<dbReference type="SUPFAM" id="SSF51735">
    <property type="entry name" value="NAD(P)-binding Rossmann-fold domains"/>
    <property type="match status" value="1"/>
</dbReference>
<dbReference type="Gene3D" id="1.10.150.240">
    <property type="entry name" value="Putative phosphatase, domain 2"/>
    <property type="match status" value="1"/>
</dbReference>
<dbReference type="InterPro" id="IPR036291">
    <property type="entry name" value="NAD(P)-bd_dom_sf"/>
</dbReference>
<dbReference type="InterPro" id="IPR023214">
    <property type="entry name" value="HAD_sf"/>
</dbReference>
<evidence type="ECO:0000313" key="3">
    <source>
        <dbReference type="Proteomes" id="UP000228528"/>
    </source>
</evidence>
<dbReference type="Gene3D" id="3.40.50.1000">
    <property type="entry name" value="HAD superfamily/HAD-like"/>
    <property type="match status" value="1"/>
</dbReference>
<dbReference type="AlphaFoldDB" id="A0A2M6NZY5"/>
<protein>
    <recommendedName>
        <fullName evidence="1">NAD-dependent epimerase/dehydratase domain-containing protein</fullName>
    </recommendedName>
</protein>
<dbReference type="CDD" id="cd01427">
    <property type="entry name" value="HAD_like"/>
    <property type="match status" value="1"/>
</dbReference>
<dbReference type="InterPro" id="IPR023198">
    <property type="entry name" value="PGP-like_dom2"/>
</dbReference>
<dbReference type="Gene3D" id="3.40.50.720">
    <property type="entry name" value="NAD(P)-binding Rossmann-like Domain"/>
    <property type="match status" value="1"/>
</dbReference>
<sequence>MKLLVTGTNGFVGKILVSKLLGQYKDIDLFLWVRKQSNVPAGVKQIVGDLYDEKLYKSLSDEKFDVVVHCAGFVPKCREDDNLKSNIEGNLHMTSILLRNINAKKVVFISTCEVYGLPTEEISIITEGYLPKPISNYAKSKLLAEEECERISKLRNFDLCILRLTTLYGNGDGINRAIPNFVSSALEGREINIFGNGEDIRDYLYIEDAVDVIVSAIFNFRVGMFNVSSGQGIAIKKLAETVIKVFKSSSYIKFLELENKNNSSLVFDNKKIKKCFGFKQKYSLLGGIQKMAGKPNIYIDFDGTLVDVSDRWYQLHLDLSKIYNFKPINKEQYLLLKRSGESESTIILKTNIPKNSINDYLEERTKRIELKKYLKQDTLKYGSLDLLKKMSEKFNIVLVTKRKDKKACLDEIKRLEIEEYFFKILISGSFSKEQIIIDEYREDEYKGFWMVGDTNDDCDVARKLEMKSILVCDGVRDKIFLEKCNPDFLADKLINVKKILNV</sequence>
<dbReference type="InterPro" id="IPR001509">
    <property type="entry name" value="Epimerase_deHydtase"/>
</dbReference>
<dbReference type="Pfam" id="PF13419">
    <property type="entry name" value="HAD_2"/>
    <property type="match status" value="1"/>
</dbReference>
<dbReference type="SUPFAM" id="SSF56784">
    <property type="entry name" value="HAD-like"/>
    <property type="match status" value="1"/>
</dbReference>
<accession>A0A2M6NZY5</accession>
<comment type="caution">
    <text evidence="2">The sequence shown here is derived from an EMBL/GenBank/DDBJ whole genome shotgun (WGS) entry which is preliminary data.</text>
</comment>
<evidence type="ECO:0000259" key="1">
    <source>
        <dbReference type="Pfam" id="PF01370"/>
    </source>
</evidence>
<dbReference type="Pfam" id="PF01370">
    <property type="entry name" value="Epimerase"/>
    <property type="match status" value="1"/>
</dbReference>
<proteinExistence type="predicted"/>
<name>A0A2M6NZY5_9BACT</name>
<dbReference type="EMBL" id="PFBW01000232">
    <property type="protein sequence ID" value="PIR76859.1"/>
    <property type="molecule type" value="Genomic_DNA"/>
</dbReference>
<dbReference type="Proteomes" id="UP000228528">
    <property type="component" value="Unassembled WGS sequence"/>
</dbReference>
<reference evidence="3" key="1">
    <citation type="submission" date="2017-09" db="EMBL/GenBank/DDBJ databases">
        <title>Depth-based differentiation of microbial function through sediment-hosted aquifers and enrichment of novel symbionts in the deep terrestrial subsurface.</title>
        <authorList>
            <person name="Probst A.J."/>
            <person name="Ladd B."/>
            <person name="Jarett J.K."/>
            <person name="Geller-Mcgrath D.E."/>
            <person name="Sieber C.M.K."/>
            <person name="Emerson J.B."/>
            <person name="Anantharaman K."/>
            <person name="Thomas B.C."/>
            <person name="Malmstrom R."/>
            <person name="Stieglmeier M."/>
            <person name="Klingl A."/>
            <person name="Woyke T."/>
            <person name="Ryan C.M."/>
            <person name="Banfield J.F."/>
        </authorList>
    </citation>
    <scope>NUCLEOTIDE SEQUENCE [LARGE SCALE GENOMIC DNA]</scope>
</reference>
<feature type="domain" description="NAD-dependent epimerase/dehydratase" evidence="1">
    <location>
        <begin position="4"/>
        <end position="219"/>
    </location>
</feature>
<dbReference type="InterPro" id="IPR050177">
    <property type="entry name" value="Lipid_A_modif_metabolic_enz"/>
</dbReference>
<dbReference type="PANTHER" id="PTHR43245">
    <property type="entry name" value="BIFUNCTIONAL POLYMYXIN RESISTANCE PROTEIN ARNA"/>
    <property type="match status" value="1"/>
</dbReference>
<evidence type="ECO:0000313" key="2">
    <source>
        <dbReference type="EMBL" id="PIR76859.1"/>
    </source>
</evidence>
<dbReference type="InterPro" id="IPR041492">
    <property type="entry name" value="HAD_2"/>
</dbReference>